<dbReference type="InterPro" id="IPR011528">
    <property type="entry name" value="NERD"/>
</dbReference>
<comment type="caution">
    <text evidence="2">The sequence shown here is derived from an EMBL/GenBank/DDBJ whole genome shotgun (WGS) entry which is preliminary data.</text>
</comment>
<dbReference type="PROSITE" id="PS50965">
    <property type="entry name" value="NERD"/>
    <property type="match status" value="1"/>
</dbReference>
<gene>
    <name evidence="2" type="ORF">P9B03_20290</name>
</gene>
<evidence type="ECO:0000313" key="2">
    <source>
        <dbReference type="EMBL" id="MEC1180797.1"/>
    </source>
</evidence>
<dbReference type="Pfam" id="PF08378">
    <property type="entry name" value="NERD"/>
    <property type="match status" value="1"/>
</dbReference>
<dbReference type="AlphaFoldDB" id="A0AAW9NSV8"/>
<dbReference type="EMBL" id="JARSFG010000044">
    <property type="protein sequence ID" value="MEC1180797.1"/>
    <property type="molecule type" value="Genomic_DNA"/>
</dbReference>
<feature type="domain" description="NERD" evidence="1">
    <location>
        <begin position="22"/>
        <end position="136"/>
    </location>
</feature>
<organism evidence="2 3">
    <name type="scientific">Metasolibacillus meyeri</name>
    <dbReference type="NCBI Taxonomy" id="1071052"/>
    <lineage>
        <taxon>Bacteria</taxon>
        <taxon>Bacillati</taxon>
        <taxon>Bacillota</taxon>
        <taxon>Bacilli</taxon>
        <taxon>Bacillales</taxon>
        <taxon>Caryophanaceae</taxon>
        <taxon>Metasolibacillus</taxon>
    </lineage>
</organism>
<evidence type="ECO:0000259" key="1">
    <source>
        <dbReference type="PROSITE" id="PS50965"/>
    </source>
</evidence>
<protein>
    <submittedName>
        <fullName evidence="2">Nuclease-related domain-containing protein</fullName>
    </submittedName>
</protein>
<accession>A0AAW9NSV8</accession>
<reference evidence="2 3" key="1">
    <citation type="submission" date="2023-03" db="EMBL/GenBank/DDBJ databases">
        <title>Bacillus Genome Sequencing.</title>
        <authorList>
            <person name="Dunlap C."/>
        </authorList>
    </citation>
    <scope>NUCLEOTIDE SEQUENCE [LARGE SCALE GENOMIC DNA]</scope>
    <source>
        <strain evidence="2 3">B-59205</strain>
    </source>
</reference>
<proteinExistence type="predicted"/>
<sequence length="296" mass="34725">MLNLFIVDNLEFVEMKWRAIQAGHAGEARLRRLFDNYRLAKDILFDISLQAVGKFQIDCLIVTERFLFILESKNITGELSFEENPARLVRVRDGITSTFESPEVQLERNMYLLKQWLMQHGIEIPIIGAVVWTASGYPLIVKSPKRLPLLFLSMVPTFYAQQQARFPKILTKDDCERLVALLQAESERYKFVRYPLFPRWQVKVHEVKSGVRCVCGSFAMRYKRASWYCSRCGHQDKQAHIATLKEWFMFVKETISNRETCELLRVKDRHIAKRLLQSANLVAVGTKRATVYKWRW</sequence>
<keyword evidence="3" id="KW-1185">Reference proteome</keyword>
<evidence type="ECO:0000313" key="3">
    <source>
        <dbReference type="Proteomes" id="UP001344888"/>
    </source>
</evidence>
<dbReference type="Proteomes" id="UP001344888">
    <property type="component" value="Unassembled WGS sequence"/>
</dbReference>
<dbReference type="RefSeq" id="WP_326125280.1">
    <property type="nucleotide sequence ID" value="NZ_JARSFG010000044.1"/>
</dbReference>
<name>A0AAW9NSV8_9BACL</name>